<evidence type="ECO:0000256" key="1">
    <source>
        <dbReference type="SAM" id="MobiDB-lite"/>
    </source>
</evidence>
<feature type="region of interest" description="Disordered" evidence="1">
    <location>
        <begin position="103"/>
        <end position="123"/>
    </location>
</feature>
<dbReference type="AlphaFoldDB" id="A0AA82N1B0"/>
<dbReference type="Proteomes" id="UP000008854">
    <property type="component" value="Unassembled WGS sequence"/>
</dbReference>
<dbReference type="WBParaSite" id="Smp_318660.2">
    <property type="protein sequence ID" value="Smp_318660.2"/>
    <property type="gene ID" value="Smp_318660"/>
</dbReference>
<keyword evidence="2" id="KW-1185">Reference proteome</keyword>
<evidence type="ECO:0000313" key="3">
    <source>
        <dbReference type="WBParaSite" id="Smp_318660.2"/>
    </source>
</evidence>
<proteinExistence type="predicted"/>
<evidence type="ECO:0000313" key="2">
    <source>
        <dbReference type="Proteomes" id="UP000008854"/>
    </source>
</evidence>
<sequence length="123" mass="13782">MKCLSSGGGGGECEEHDEQEINAEYLEKFTKMIKNASMLANRLSSNQLLSAFQISFHLMEKISFVILSMCKSSKGETDELKSFQTAWKYPSYPRCMINDSPMDFSSMRTQSSNEVRSVISSGP</sequence>
<reference evidence="3" key="2">
    <citation type="submission" date="2019-11" db="UniProtKB">
        <authorList>
            <consortium name="WormBaseParasite"/>
        </authorList>
    </citation>
    <scope>IDENTIFICATION</scope>
    <source>
        <strain evidence="3">Puerto Rican</strain>
    </source>
</reference>
<reference evidence="2" key="1">
    <citation type="journal article" date="2012" name="PLoS Negl. Trop. Dis.">
        <title>A systematically improved high quality genome and transcriptome of the human blood fluke Schistosoma mansoni.</title>
        <authorList>
            <person name="Protasio A.V."/>
            <person name="Tsai I.J."/>
            <person name="Babbage A."/>
            <person name="Nichol S."/>
            <person name="Hunt M."/>
            <person name="Aslett M.A."/>
            <person name="De Silva N."/>
            <person name="Velarde G.S."/>
            <person name="Anderson T.J."/>
            <person name="Clark R.C."/>
            <person name="Davidson C."/>
            <person name="Dillon G.P."/>
            <person name="Holroyd N.E."/>
            <person name="LoVerde P.T."/>
            <person name="Lloyd C."/>
            <person name="McQuillan J."/>
            <person name="Oliveira G."/>
            <person name="Otto T.D."/>
            <person name="Parker-Manuel S.J."/>
            <person name="Quail M.A."/>
            <person name="Wilson R.A."/>
            <person name="Zerlotini A."/>
            <person name="Dunne D.W."/>
            <person name="Berriman M."/>
        </authorList>
    </citation>
    <scope>NUCLEOTIDE SEQUENCE [LARGE SCALE GENOMIC DNA]</scope>
    <source>
        <strain evidence="2">Puerto Rican</strain>
    </source>
</reference>
<organism evidence="2 3">
    <name type="scientific">Schistosoma mansoni</name>
    <name type="common">Blood fluke</name>
    <dbReference type="NCBI Taxonomy" id="6183"/>
    <lineage>
        <taxon>Eukaryota</taxon>
        <taxon>Metazoa</taxon>
        <taxon>Spiralia</taxon>
        <taxon>Lophotrochozoa</taxon>
        <taxon>Platyhelminthes</taxon>
        <taxon>Trematoda</taxon>
        <taxon>Digenea</taxon>
        <taxon>Strigeidida</taxon>
        <taxon>Schistosomatoidea</taxon>
        <taxon>Schistosomatidae</taxon>
        <taxon>Schistosoma</taxon>
    </lineage>
</organism>
<name>A0AA82N1B0_SCHMA</name>
<accession>A0AA82N1B0</accession>
<protein>
    <submittedName>
        <fullName evidence="3">C2H2-type domain-containing protein</fullName>
    </submittedName>
</protein>
<feature type="compositionally biased region" description="Polar residues" evidence="1">
    <location>
        <begin position="106"/>
        <end position="123"/>
    </location>
</feature>